<reference evidence="1 2" key="1">
    <citation type="submission" date="2020-08" db="EMBL/GenBank/DDBJ databases">
        <title>Genome public.</title>
        <authorList>
            <person name="Liu C."/>
            <person name="Sun Q."/>
        </authorList>
    </citation>
    <scope>NUCLEOTIDE SEQUENCE [LARGE SCALE GENOMIC DNA]</scope>
    <source>
        <strain evidence="1 2">NSJ-7</strain>
    </source>
</reference>
<name>A0ABR7FQP4_9FIRM</name>
<proteinExistence type="predicted"/>
<sequence length="58" mass="6538">MKKKLKDIMVMIPGKIKKHKKLTAVLLALFVAVGVFSGRLVLTRSVKHMKLIWSSCLC</sequence>
<evidence type="ECO:0000313" key="2">
    <source>
        <dbReference type="Proteomes" id="UP000635828"/>
    </source>
</evidence>
<gene>
    <name evidence="1" type="ORF">H8S22_07900</name>
</gene>
<protein>
    <submittedName>
        <fullName evidence="1">Uncharacterized protein</fullName>
    </submittedName>
</protein>
<accession>A0ABR7FQP4</accession>
<comment type="caution">
    <text evidence="1">The sequence shown here is derived from an EMBL/GenBank/DDBJ whole genome shotgun (WGS) entry which is preliminary data.</text>
</comment>
<evidence type="ECO:0000313" key="1">
    <source>
        <dbReference type="EMBL" id="MBC5677533.1"/>
    </source>
</evidence>
<dbReference type="RefSeq" id="WP_155854003.1">
    <property type="nucleotide sequence ID" value="NZ_JACOOS010000007.1"/>
</dbReference>
<keyword evidence="2" id="KW-1185">Reference proteome</keyword>
<dbReference type="EMBL" id="JACOOS010000007">
    <property type="protein sequence ID" value="MBC5677533.1"/>
    <property type="molecule type" value="Genomic_DNA"/>
</dbReference>
<dbReference type="Proteomes" id="UP000635828">
    <property type="component" value="Unassembled WGS sequence"/>
</dbReference>
<organism evidence="1 2">
    <name type="scientific">Anaerostipes hominis</name>
    <name type="common">ex Liu et al. 2021</name>
    <dbReference type="NCBI Taxonomy" id="2763018"/>
    <lineage>
        <taxon>Bacteria</taxon>
        <taxon>Bacillati</taxon>
        <taxon>Bacillota</taxon>
        <taxon>Clostridia</taxon>
        <taxon>Lachnospirales</taxon>
        <taxon>Lachnospiraceae</taxon>
        <taxon>Anaerostipes</taxon>
    </lineage>
</organism>